<feature type="compositionally biased region" description="Basic and acidic residues" evidence="6">
    <location>
        <begin position="18"/>
        <end position="31"/>
    </location>
</feature>
<dbReference type="RefSeq" id="XP_068357133.1">
    <property type="nucleotide sequence ID" value="XM_068506270.1"/>
</dbReference>
<evidence type="ECO:0000256" key="2">
    <source>
        <dbReference type="ARBA" id="ARBA00022801"/>
    </source>
</evidence>
<dbReference type="InterPro" id="IPR044742">
    <property type="entry name" value="DEAD/DEAH_RhlB"/>
</dbReference>
<dbReference type="InterPro" id="IPR011545">
    <property type="entry name" value="DEAD/DEAH_box_helicase_dom"/>
</dbReference>
<dbReference type="GO" id="GO:0005829">
    <property type="term" value="C:cytosol"/>
    <property type="evidence" value="ECO:0007669"/>
    <property type="project" value="TreeGrafter"/>
</dbReference>
<dbReference type="EMBL" id="MLAK01000809">
    <property type="protein sequence ID" value="OHT03997.1"/>
    <property type="molecule type" value="Genomic_DNA"/>
</dbReference>
<keyword evidence="1 5" id="KW-0547">Nucleotide-binding</keyword>
<protein>
    <submittedName>
        <fullName evidence="9">Type III restriction enzyme, res subunit family protein</fullName>
    </submittedName>
</protein>
<organism evidence="9 10">
    <name type="scientific">Tritrichomonas foetus</name>
    <dbReference type="NCBI Taxonomy" id="1144522"/>
    <lineage>
        <taxon>Eukaryota</taxon>
        <taxon>Metamonada</taxon>
        <taxon>Parabasalia</taxon>
        <taxon>Tritrichomonadida</taxon>
        <taxon>Tritrichomonadidae</taxon>
        <taxon>Tritrichomonas</taxon>
    </lineage>
</organism>
<comment type="similarity">
    <text evidence="5">Belongs to the DEAD box helicase family.</text>
</comment>
<dbReference type="Gene3D" id="3.40.50.300">
    <property type="entry name" value="P-loop containing nucleotide triphosphate hydrolases"/>
    <property type="match status" value="2"/>
</dbReference>
<dbReference type="InterPro" id="IPR027417">
    <property type="entry name" value="P-loop_NTPase"/>
</dbReference>
<dbReference type="SUPFAM" id="SSF52540">
    <property type="entry name" value="P-loop containing nucleoside triphosphate hydrolases"/>
    <property type="match status" value="1"/>
</dbReference>
<dbReference type="Proteomes" id="UP000179807">
    <property type="component" value="Unassembled WGS sequence"/>
</dbReference>
<feature type="domain" description="Helicase ATP-binding" evidence="7">
    <location>
        <begin position="153"/>
        <end position="327"/>
    </location>
</feature>
<proteinExistence type="inferred from homology"/>
<reference evidence="9" key="1">
    <citation type="submission" date="2016-10" db="EMBL/GenBank/DDBJ databases">
        <authorList>
            <person name="Benchimol M."/>
            <person name="Almeida L.G."/>
            <person name="Vasconcelos A.T."/>
            <person name="Perreira-Neves A."/>
            <person name="Rosa I.A."/>
            <person name="Tasca T."/>
            <person name="Bogo M.R."/>
            <person name="de Souza W."/>
        </authorList>
    </citation>
    <scope>NUCLEOTIDE SEQUENCE [LARGE SCALE GENOMIC DNA]</scope>
    <source>
        <strain evidence="9">K</strain>
    </source>
</reference>
<evidence type="ECO:0000256" key="3">
    <source>
        <dbReference type="ARBA" id="ARBA00022806"/>
    </source>
</evidence>
<feature type="compositionally biased region" description="Acidic residues" evidence="6">
    <location>
        <begin position="50"/>
        <end position="64"/>
    </location>
</feature>
<name>A0A1J4K3C4_9EUKA</name>
<dbReference type="CDD" id="cd18787">
    <property type="entry name" value="SF2_C_DEAD"/>
    <property type="match status" value="1"/>
</dbReference>
<dbReference type="VEuPathDB" id="TrichDB:TRFO_28591"/>
<accession>A0A1J4K3C4</accession>
<dbReference type="SMART" id="SM00487">
    <property type="entry name" value="DEXDc"/>
    <property type="match status" value="1"/>
</dbReference>
<dbReference type="Pfam" id="PF00271">
    <property type="entry name" value="Helicase_C"/>
    <property type="match status" value="1"/>
</dbReference>
<dbReference type="Pfam" id="PF00270">
    <property type="entry name" value="DEAD"/>
    <property type="match status" value="1"/>
</dbReference>
<keyword evidence="3 5" id="KW-0347">Helicase</keyword>
<dbReference type="PANTHER" id="PTHR47959">
    <property type="entry name" value="ATP-DEPENDENT RNA HELICASE RHLE-RELATED"/>
    <property type="match status" value="1"/>
</dbReference>
<dbReference type="OrthoDB" id="196131at2759"/>
<dbReference type="GeneID" id="94840974"/>
<dbReference type="PROSITE" id="PS00039">
    <property type="entry name" value="DEAD_ATP_HELICASE"/>
    <property type="match status" value="1"/>
</dbReference>
<keyword evidence="2 5" id="KW-0378">Hydrolase</keyword>
<evidence type="ECO:0000313" key="10">
    <source>
        <dbReference type="Proteomes" id="UP000179807"/>
    </source>
</evidence>
<dbReference type="AlphaFoldDB" id="A0A1J4K3C4"/>
<evidence type="ECO:0000259" key="7">
    <source>
        <dbReference type="PROSITE" id="PS51192"/>
    </source>
</evidence>
<dbReference type="GO" id="GO:0005524">
    <property type="term" value="F:ATP binding"/>
    <property type="evidence" value="ECO:0007669"/>
    <property type="project" value="UniProtKB-KW"/>
</dbReference>
<dbReference type="GO" id="GO:0003676">
    <property type="term" value="F:nucleic acid binding"/>
    <property type="evidence" value="ECO:0007669"/>
    <property type="project" value="InterPro"/>
</dbReference>
<keyword evidence="4 5" id="KW-0067">ATP-binding</keyword>
<evidence type="ECO:0000256" key="4">
    <source>
        <dbReference type="ARBA" id="ARBA00022840"/>
    </source>
</evidence>
<dbReference type="SMART" id="SM00490">
    <property type="entry name" value="HELICc"/>
    <property type="match status" value="1"/>
</dbReference>
<evidence type="ECO:0000256" key="6">
    <source>
        <dbReference type="SAM" id="MobiDB-lite"/>
    </source>
</evidence>
<evidence type="ECO:0000256" key="5">
    <source>
        <dbReference type="RuleBase" id="RU000492"/>
    </source>
</evidence>
<evidence type="ECO:0000256" key="1">
    <source>
        <dbReference type="ARBA" id="ARBA00022741"/>
    </source>
</evidence>
<dbReference type="GO" id="GO:0016787">
    <property type="term" value="F:hydrolase activity"/>
    <property type="evidence" value="ECO:0007669"/>
    <property type="project" value="UniProtKB-KW"/>
</dbReference>
<dbReference type="InterPro" id="IPR050079">
    <property type="entry name" value="DEAD_box_RNA_helicase"/>
</dbReference>
<evidence type="ECO:0000313" key="9">
    <source>
        <dbReference type="EMBL" id="OHT03997.1"/>
    </source>
</evidence>
<evidence type="ECO:0000259" key="8">
    <source>
        <dbReference type="PROSITE" id="PS51194"/>
    </source>
</evidence>
<dbReference type="InterPro" id="IPR001650">
    <property type="entry name" value="Helicase_C-like"/>
</dbReference>
<feature type="compositionally biased region" description="Acidic residues" evidence="6">
    <location>
        <begin position="1"/>
        <end position="11"/>
    </location>
</feature>
<comment type="caution">
    <text evidence="9">The sequence shown here is derived from an EMBL/GenBank/DDBJ whole genome shotgun (WGS) entry which is preliminary data.</text>
</comment>
<dbReference type="PROSITE" id="PS51192">
    <property type="entry name" value="HELICASE_ATP_BIND_1"/>
    <property type="match status" value="1"/>
</dbReference>
<feature type="domain" description="Helicase C-terminal" evidence="8">
    <location>
        <begin position="355"/>
        <end position="500"/>
    </location>
</feature>
<feature type="region of interest" description="Disordered" evidence="6">
    <location>
        <begin position="1"/>
        <end position="74"/>
    </location>
</feature>
<dbReference type="InterPro" id="IPR000629">
    <property type="entry name" value="RNA-helicase_DEAD-box_CS"/>
</dbReference>
<dbReference type="InterPro" id="IPR014001">
    <property type="entry name" value="Helicase_ATP-bd"/>
</dbReference>
<sequence>MTQSDEVDPLDDFFNNLQDEKKETEPGKFSDDSSDTDPEEKAKSFVLPENMDDIQQDDNEDNEPEYIMPPDHTTIRYPPFIRDMTFPELKTELDNLNSKEAEQWQIDHEITVTNSDILPITKFDPYAQKFDFIGEYLRNNKITEPTPVQAQSIPIAFSGQNLIVVSPTGTGKTLSFLLPLISHVILQKPNRGEMTGPIALIISPTELLAHQTALVFHQLIKRTNISSLELTGGNLKFKQEKSLDKIVDVLIATPGRLIHLLRTIDWRICTFVVVDEADKIFESGFFRQLRSIFDYIRPNRQTMLFGATLPPSIEELSQNSLKYSVRVQIGRTGAPQENIDHNFIVFQKTIEKREWLKNNLFKLPEGLVLIFVKDKNFCQQLYNELVQLTDSIGFVHGQLPKSEREEMFNKFKFGKIRFLISTEIAARGIDIHDINTIVNFDIPEKPQSYIHRVGRTARAGRSGTAFTLLTPRDVQYADLILHHFLLCGIEPPEDLIQFVEDNRDNQPSSKVKFDFSF</sequence>
<keyword evidence="10" id="KW-1185">Reference proteome</keyword>
<dbReference type="CDD" id="cd00268">
    <property type="entry name" value="DEADc"/>
    <property type="match status" value="1"/>
</dbReference>
<dbReference type="PANTHER" id="PTHR47959:SF1">
    <property type="entry name" value="ATP-DEPENDENT RNA HELICASE DBPA"/>
    <property type="match status" value="1"/>
</dbReference>
<dbReference type="GO" id="GO:0003724">
    <property type="term" value="F:RNA helicase activity"/>
    <property type="evidence" value="ECO:0007669"/>
    <property type="project" value="TreeGrafter"/>
</dbReference>
<dbReference type="PROSITE" id="PS51194">
    <property type="entry name" value="HELICASE_CTER"/>
    <property type="match status" value="1"/>
</dbReference>
<gene>
    <name evidence="9" type="ORF">TRFO_28591</name>
</gene>